<evidence type="ECO:0000313" key="4">
    <source>
        <dbReference type="Proteomes" id="UP000624709"/>
    </source>
</evidence>
<protein>
    <submittedName>
        <fullName evidence="3">Propionyl-CoA carboxylase subunit beta</fullName>
    </submittedName>
</protein>
<dbReference type="InterPro" id="IPR011762">
    <property type="entry name" value="COA_CT_N"/>
</dbReference>
<accession>A0ABQ4BSR7</accession>
<dbReference type="Pfam" id="PF01039">
    <property type="entry name" value="Carboxyl_trans"/>
    <property type="match status" value="1"/>
</dbReference>
<proteinExistence type="predicted"/>
<dbReference type="InterPro" id="IPR051047">
    <property type="entry name" value="AccD/PCCB"/>
</dbReference>
<gene>
    <name evidence="3" type="ORF">Apa02nite_098420</name>
</gene>
<keyword evidence="4" id="KW-1185">Reference proteome</keyword>
<organism evidence="3 4">
    <name type="scientific">Actinoplanes palleronii</name>
    <dbReference type="NCBI Taxonomy" id="113570"/>
    <lineage>
        <taxon>Bacteria</taxon>
        <taxon>Bacillati</taxon>
        <taxon>Actinomycetota</taxon>
        <taxon>Actinomycetes</taxon>
        <taxon>Micromonosporales</taxon>
        <taxon>Micromonosporaceae</taxon>
        <taxon>Actinoplanes</taxon>
    </lineage>
</organism>
<dbReference type="InterPro" id="IPR029045">
    <property type="entry name" value="ClpP/crotonase-like_dom_sf"/>
</dbReference>
<dbReference type="InterPro" id="IPR011763">
    <property type="entry name" value="COA_CT_C"/>
</dbReference>
<evidence type="ECO:0000313" key="3">
    <source>
        <dbReference type="EMBL" id="GIE73734.1"/>
    </source>
</evidence>
<dbReference type="PANTHER" id="PTHR43842:SF2">
    <property type="entry name" value="PROPIONYL-COA CARBOXYLASE BETA CHAIN, MITOCHONDRIAL"/>
    <property type="match status" value="1"/>
</dbReference>
<dbReference type="InterPro" id="IPR034733">
    <property type="entry name" value="AcCoA_carboxyl_beta"/>
</dbReference>
<comment type="caution">
    <text evidence="3">The sequence shown here is derived from an EMBL/GenBank/DDBJ whole genome shotgun (WGS) entry which is preliminary data.</text>
</comment>
<dbReference type="PROSITE" id="PS50989">
    <property type="entry name" value="COA_CT_CTER"/>
    <property type="match status" value="1"/>
</dbReference>
<dbReference type="Proteomes" id="UP000624709">
    <property type="component" value="Unassembled WGS sequence"/>
</dbReference>
<dbReference type="Gene3D" id="3.90.226.10">
    <property type="entry name" value="2-enoyl-CoA Hydratase, Chain A, domain 1"/>
    <property type="match status" value="2"/>
</dbReference>
<evidence type="ECO:0000259" key="1">
    <source>
        <dbReference type="PROSITE" id="PS50980"/>
    </source>
</evidence>
<evidence type="ECO:0000259" key="2">
    <source>
        <dbReference type="PROSITE" id="PS50989"/>
    </source>
</evidence>
<reference evidence="3 4" key="1">
    <citation type="submission" date="2021-01" db="EMBL/GenBank/DDBJ databases">
        <title>Whole genome shotgun sequence of Actinoplanes palleronii NBRC 14916.</title>
        <authorList>
            <person name="Komaki H."/>
            <person name="Tamura T."/>
        </authorList>
    </citation>
    <scope>NUCLEOTIDE SEQUENCE [LARGE SCALE GENOMIC DNA]</scope>
    <source>
        <strain evidence="3 4">NBRC 14916</strain>
    </source>
</reference>
<dbReference type="PANTHER" id="PTHR43842">
    <property type="entry name" value="PROPIONYL-COA CARBOXYLASE BETA CHAIN"/>
    <property type="match status" value="1"/>
</dbReference>
<name>A0ABQ4BSR7_9ACTN</name>
<sequence>MPPTAGGTHPDAMTVDDLEGSVAVAADARSPLVRLGYLLDPGSIVALHPADDSGVLAVAGAVGGLPVYAYCTDATRIAGALGSGGADHIVAAIEAGVRDGRPVLGVWHSGGARLADGVTSMHGMARMFAAMTAASGRVPQLSVIVGPAAGAAAYGPALTDIVVLAGTGRMLITGPDVIRSVTGEQVDLVTLGGPEVHGRTSGVAHVVTTTEAEAFAVTQRLTALLGDPGTIDPALAETPKDLLALLPERPRRAYDVHPLLTALLDDLPDGGSSLVELQPLWARNIVVGLGRFAGRAVGVVANNPVRKGGCLDSLSAEKASRFVRMCDALGVPLVVVVDVPGYLPGVDQEWGGVIRRGAKLLHAFAEAVVPRVTLVTRKAYGGAYIAMNSRGLGATAVFAWPQAEIAVMGAEAAVEVLHRKRLATTDPADLPALRTHLIAEQTRTAGGLDRAVDLGIVDAVINPSDTRRALAEALATAAPRRGTHTNIPL</sequence>
<feature type="domain" description="CoA carboxyltransferase N-terminal" evidence="1">
    <location>
        <begin position="1"/>
        <end position="237"/>
    </location>
</feature>
<dbReference type="PROSITE" id="PS50980">
    <property type="entry name" value="COA_CT_NTER"/>
    <property type="match status" value="1"/>
</dbReference>
<dbReference type="SUPFAM" id="SSF52096">
    <property type="entry name" value="ClpP/crotonase"/>
    <property type="match status" value="2"/>
</dbReference>
<dbReference type="EMBL" id="BOMS01000187">
    <property type="protein sequence ID" value="GIE73734.1"/>
    <property type="molecule type" value="Genomic_DNA"/>
</dbReference>
<feature type="domain" description="CoA carboxyltransferase C-terminal" evidence="2">
    <location>
        <begin position="235"/>
        <end position="489"/>
    </location>
</feature>